<dbReference type="EMBL" id="VNHW01000011">
    <property type="protein sequence ID" value="TYP85978.1"/>
    <property type="molecule type" value="Genomic_DNA"/>
</dbReference>
<gene>
    <name evidence="4" type="ORF">BD833_111119</name>
</gene>
<proteinExistence type="predicted"/>
<feature type="compositionally biased region" description="Gly residues" evidence="1">
    <location>
        <begin position="1"/>
        <end position="10"/>
    </location>
</feature>
<keyword evidence="2" id="KW-1133">Transmembrane helix</keyword>
<dbReference type="InterPro" id="IPR003675">
    <property type="entry name" value="Rce1/LyrA-like_dom"/>
</dbReference>
<feature type="domain" description="CAAX prenyl protease 2/Lysostaphin resistance protein A-like" evidence="3">
    <location>
        <begin position="193"/>
        <end position="286"/>
    </location>
</feature>
<evidence type="ECO:0000259" key="3">
    <source>
        <dbReference type="Pfam" id="PF02517"/>
    </source>
</evidence>
<keyword evidence="2" id="KW-0472">Membrane</keyword>
<accession>A0A5S5CSR6</accession>
<sequence>MSPTGPGGGPADVYAGPPPTLRPDAGQSPVRPWPPADGGAPPPVLWPPPPGSPPHDEPQPYLLAMRARDWAWWRPVAGLLLLALAALVVGSLLGVVGILSGVHADLSLTDPTDPAVLLLTGVAVAVALPVVRLAWAVAHGMRPGWSTSVLARLRWRLLPRFAAFALLAVGGAGALAAAADGTAGGDGPVASWGWVLAVVLLVAPVQAAAEEHLFRGYLSQAIAGWIGRRTAGAGVAAVLTAALFALVHRPDGLSGFLALVALGLAASAVVLLTGGLEATIALHAVTAVLLHASAVLGEGGGIPTGPAGAALGLAGLVLYVALVAWWRRRAAPETRTPAVDLRPSAETEPAG</sequence>
<feature type="transmembrane region" description="Helical" evidence="2">
    <location>
        <begin position="115"/>
        <end position="137"/>
    </location>
</feature>
<dbReference type="GO" id="GO:0004175">
    <property type="term" value="F:endopeptidase activity"/>
    <property type="evidence" value="ECO:0007669"/>
    <property type="project" value="UniProtKB-ARBA"/>
</dbReference>
<feature type="transmembrane region" description="Helical" evidence="2">
    <location>
        <begin position="191"/>
        <end position="209"/>
    </location>
</feature>
<feature type="region of interest" description="Disordered" evidence="1">
    <location>
        <begin position="1"/>
        <end position="57"/>
    </location>
</feature>
<evidence type="ECO:0000256" key="1">
    <source>
        <dbReference type="SAM" id="MobiDB-lite"/>
    </source>
</evidence>
<feature type="transmembrane region" description="Helical" evidence="2">
    <location>
        <begin position="157"/>
        <end position="179"/>
    </location>
</feature>
<dbReference type="RefSeq" id="WP_166534306.1">
    <property type="nucleotide sequence ID" value="NZ_VNHW01000011.1"/>
</dbReference>
<evidence type="ECO:0000256" key="2">
    <source>
        <dbReference type="SAM" id="Phobius"/>
    </source>
</evidence>
<feature type="transmembrane region" description="Helical" evidence="2">
    <location>
        <begin position="280"/>
        <end position="297"/>
    </location>
</feature>
<name>A0A5S5CSR6_9ACTN</name>
<dbReference type="AlphaFoldDB" id="A0A5S5CSR6"/>
<dbReference type="Proteomes" id="UP000322499">
    <property type="component" value="Unassembled WGS sequence"/>
</dbReference>
<comment type="caution">
    <text evidence="4">The sequence shown here is derived from an EMBL/GenBank/DDBJ whole genome shotgun (WGS) entry which is preliminary data.</text>
</comment>
<protein>
    <recommendedName>
        <fullName evidence="3">CAAX prenyl protease 2/Lysostaphin resistance protein A-like domain-containing protein</fullName>
    </recommendedName>
</protein>
<keyword evidence="5" id="KW-1185">Reference proteome</keyword>
<organism evidence="4 5">
    <name type="scientific">Blastococcus xanthinilyticus</name>
    <dbReference type="NCBI Taxonomy" id="1564164"/>
    <lineage>
        <taxon>Bacteria</taxon>
        <taxon>Bacillati</taxon>
        <taxon>Actinomycetota</taxon>
        <taxon>Actinomycetes</taxon>
        <taxon>Geodermatophilales</taxon>
        <taxon>Geodermatophilaceae</taxon>
        <taxon>Blastococcus</taxon>
    </lineage>
</organism>
<feature type="transmembrane region" description="Helical" evidence="2">
    <location>
        <begin position="76"/>
        <end position="103"/>
    </location>
</feature>
<feature type="transmembrane region" description="Helical" evidence="2">
    <location>
        <begin position="309"/>
        <end position="326"/>
    </location>
</feature>
<dbReference type="Pfam" id="PF02517">
    <property type="entry name" value="Rce1-like"/>
    <property type="match status" value="1"/>
</dbReference>
<keyword evidence="2" id="KW-0812">Transmembrane</keyword>
<reference evidence="4 5" key="1">
    <citation type="submission" date="2019-07" db="EMBL/GenBank/DDBJ databases">
        <title>Genomic Encyclopedia of Archaeal and Bacterial Type Strains, Phase II (KMG-II): from individual species to whole genera.</title>
        <authorList>
            <person name="Goeker M."/>
        </authorList>
    </citation>
    <scope>NUCLEOTIDE SEQUENCE [LARGE SCALE GENOMIC DNA]</scope>
    <source>
        <strain evidence="4 5">DSM 46842</strain>
    </source>
</reference>
<dbReference type="GO" id="GO:0080120">
    <property type="term" value="P:CAAX-box protein maturation"/>
    <property type="evidence" value="ECO:0007669"/>
    <property type="project" value="UniProtKB-ARBA"/>
</dbReference>
<feature type="transmembrane region" description="Helical" evidence="2">
    <location>
        <begin position="253"/>
        <end position="273"/>
    </location>
</feature>
<evidence type="ECO:0000313" key="5">
    <source>
        <dbReference type="Proteomes" id="UP000322499"/>
    </source>
</evidence>
<feature type="transmembrane region" description="Helical" evidence="2">
    <location>
        <begin position="230"/>
        <end position="247"/>
    </location>
</feature>
<feature type="compositionally biased region" description="Pro residues" evidence="1">
    <location>
        <begin position="31"/>
        <end position="53"/>
    </location>
</feature>
<evidence type="ECO:0000313" key="4">
    <source>
        <dbReference type="EMBL" id="TYP85978.1"/>
    </source>
</evidence>